<accession>A0A5R9J7R6</accession>
<keyword evidence="6" id="KW-0663">Pyridoxal phosphate</keyword>
<proteinExistence type="inferred from homology"/>
<evidence type="ECO:0000256" key="8">
    <source>
        <dbReference type="RuleBase" id="RU000481"/>
    </source>
</evidence>
<evidence type="ECO:0000256" key="1">
    <source>
        <dbReference type="ARBA" id="ARBA00001933"/>
    </source>
</evidence>
<keyword evidence="5 8" id="KW-0808">Transferase</keyword>
<gene>
    <name evidence="10" type="ORF">FE263_10925</name>
</gene>
<keyword evidence="4 8" id="KW-0032">Aminotransferase</keyword>
<dbReference type="PANTHER" id="PTHR46383">
    <property type="entry name" value="ASPARTATE AMINOTRANSFERASE"/>
    <property type="match status" value="1"/>
</dbReference>
<evidence type="ECO:0000313" key="11">
    <source>
        <dbReference type="Proteomes" id="UP000305654"/>
    </source>
</evidence>
<evidence type="ECO:0000256" key="5">
    <source>
        <dbReference type="ARBA" id="ARBA00022679"/>
    </source>
</evidence>
<evidence type="ECO:0000256" key="4">
    <source>
        <dbReference type="ARBA" id="ARBA00022576"/>
    </source>
</evidence>
<evidence type="ECO:0000259" key="9">
    <source>
        <dbReference type="Pfam" id="PF00155"/>
    </source>
</evidence>
<dbReference type="InterPro" id="IPR004839">
    <property type="entry name" value="Aminotransferase_I/II_large"/>
</dbReference>
<dbReference type="InterPro" id="IPR004838">
    <property type="entry name" value="NHTrfase_class1_PyrdxlP-BS"/>
</dbReference>
<comment type="subunit">
    <text evidence="3">Homodimer.</text>
</comment>
<dbReference type="SUPFAM" id="SSF53383">
    <property type="entry name" value="PLP-dependent transferases"/>
    <property type="match status" value="1"/>
</dbReference>
<dbReference type="GO" id="GO:0004069">
    <property type="term" value="F:L-aspartate:2-oxoglutarate aminotransferase activity"/>
    <property type="evidence" value="ECO:0007669"/>
    <property type="project" value="UniProtKB-EC"/>
</dbReference>
<dbReference type="InterPro" id="IPR015421">
    <property type="entry name" value="PyrdxlP-dep_Trfase_major"/>
</dbReference>
<evidence type="ECO:0000256" key="3">
    <source>
        <dbReference type="ARBA" id="ARBA00011738"/>
    </source>
</evidence>
<feature type="domain" description="Aminotransferase class I/classII large" evidence="9">
    <location>
        <begin position="33"/>
        <end position="391"/>
    </location>
</feature>
<dbReference type="InterPro" id="IPR015424">
    <property type="entry name" value="PyrdxlP-dep_Trfase"/>
</dbReference>
<dbReference type="OrthoDB" id="9763453at2"/>
<dbReference type="Gene3D" id="3.40.640.10">
    <property type="entry name" value="Type I PLP-dependent aspartate aminotransferase-like (Major domain)"/>
    <property type="match status" value="1"/>
</dbReference>
<dbReference type="RefSeq" id="WP_138326019.1">
    <property type="nucleotide sequence ID" value="NZ_VCDI01000003.1"/>
</dbReference>
<evidence type="ECO:0000313" key="10">
    <source>
        <dbReference type="EMBL" id="TLU72557.1"/>
    </source>
</evidence>
<comment type="similarity">
    <text evidence="2 8">Belongs to the class-I pyridoxal-phosphate-dependent aminotransferase family.</text>
</comment>
<sequence length="400" mass="42493">MPALASRLATLQMPATIGMSIRARALRANGYRVISLALGEPDFATPPDAIDAAHDAALAGHTKYPPIDGTAALKAAVRGKFARENGLEFTDSEVMVGNGGKQILFNALMATLEPGDEVVIPAPYWASYPVITQLLGGVPVHPECPEALDFSLTPEALEAAITPRTKWVILNFPNNPTGATCSHEQLRAYASVLERHPEIWVLCDEIYEHLIYDGPAHASLAAVAPHLRDRILTIGGVSKSYAMTGWRIGYGGGPAPLIRAMTTIQSNATSGASTISQAAAVAALEGGAELVQVMRVTYRRRRNLVVSALRAMRGITCAMPHGAFYAYPGIAACIGRTSAGGRLIETDEDFALALIEEQHVAVVQGGAFGMSPYLRLSVAADDDTLLEACARMSVFCDGLR</sequence>
<dbReference type="InterPro" id="IPR015422">
    <property type="entry name" value="PyrdxlP-dep_Trfase_small"/>
</dbReference>
<dbReference type="PROSITE" id="PS00105">
    <property type="entry name" value="AA_TRANSFER_CLASS_1"/>
    <property type="match status" value="1"/>
</dbReference>
<name>A0A5R9J7R6_9PROT</name>
<comment type="cofactor">
    <cofactor evidence="1 8">
        <name>pyridoxal 5'-phosphate</name>
        <dbReference type="ChEBI" id="CHEBI:597326"/>
    </cofactor>
</comment>
<organism evidence="10 11">
    <name type="scientific">Lichenicoccus roseus</name>
    <dbReference type="NCBI Taxonomy" id="2683649"/>
    <lineage>
        <taxon>Bacteria</taxon>
        <taxon>Pseudomonadati</taxon>
        <taxon>Pseudomonadota</taxon>
        <taxon>Alphaproteobacteria</taxon>
        <taxon>Acetobacterales</taxon>
        <taxon>Acetobacteraceae</taxon>
        <taxon>Lichenicoccus</taxon>
    </lineage>
</organism>
<dbReference type="CDD" id="cd00609">
    <property type="entry name" value="AAT_like"/>
    <property type="match status" value="1"/>
</dbReference>
<evidence type="ECO:0000256" key="7">
    <source>
        <dbReference type="ARBA" id="ARBA00049185"/>
    </source>
</evidence>
<reference evidence="10 11" key="1">
    <citation type="submission" date="2019-05" db="EMBL/GenBank/DDBJ databases">
        <authorList>
            <person name="Pankratov T."/>
            <person name="Grouzdev D."/>
        </authorList>
    </citation>
    <scope>NUCLEOTIDE SEQUENCE [LARGE SCALE GENOMIC DNA]</scope>
    <source>
        <strain evidence="10 11">KEBCLARHB70R</strain>
    </source>
</reference>
<dbReference type="Pfam" id="PF00155">
    <property type="entry name" value="Aminotran_1_2"/>
    <property type="match status" value="1"/>
</dbReference>
<protein>
    <recommendedName>
        <fullName evidence="8">Aminotransferase</fullName>
        <ecNumber evidence="8">2.6.1.-</ecNumber>
    </recommendedName>
</protein>
<dbReference type="InterPro" id="IPR050596">
    <property type="entry name" value="AspAT/PAT-like"/>
</dbReference>
<dbReference type="GO" id="GO:0030170">
    <property type="term" value="F:pyridoxal phosphate binding"/>
    <property type="evidence" value="ECO:0007669"/>
    <property type="project" value="InterPro"/>
</dbReference>
<dbReference type="Proteomes" id="UP000305654">
    <property type="component" value="Unassembled WGS sequence"/>
</dbReference>
<evidence type="ECO:0000256" key="6">
    <source>
        <dbReference type="ARBA" id="ARBA00022898"/>
    </source>
</evidence>
<comment type="catalytic activity">
    <reaction evidence="7">
        <text>L-aspartate + 2-oxoglutarate = oxaloacetate + L-glutamate</text>
        <dbReference type="Rhea" id="RHEA:21824"/>
        <dbReference type="ChEBI" id="CHEBI:16452"/>
        <dbReference type="ChEBI" id="CHEBI:16810"/>
        <dbReference type="ChEBI" id="CHEBI:29985"/>
        <dbReference type="ChEBI" id="CHEBI:29991"/>
        <dbReference type="EC" id="2.6.1.1"/>
    </reaction>
</comment>
<dbReference type="PANTHER" id="PTHR46383:SF1">
    <property type="entry name" value="ASPARTATE AMINOTRANSFERASE"/>
    <property type="match status" value="1"/>
</dbReference>
<dbReference type="AlphaFoldDB" id="A0A5R9J7R6"/>
<dbReference type="Gene3D" id="3.90.1150.10">
    <property type="entry name" value="Aspartate Aminotransferase, domain 1"/>
    <property type="match status" value="1"/>
</dbReference>
<keyword evidence="11" id="KW-1185">Reference proteome</keyword>
<evidence type="ECO:0000256" key="2">
    <source>
        <dbReference type="ARBA" id="ARBA00007441"/>
    </source>
</evidence>
<comment type="caution">
    <text evidence="10">The sequence shown here is derived from an EMBL/GenBank/DDBJ whole genome shotgun (WGS) entry which is preliminary data.</text>
</comment>
<dbReference type="GO" id="GO:0006520">
    <property type="term" value="P:amino acid metabolic process"/>
    <property type="evidence" value="ECO:0007669"/>
    <property type="project" value="InterPro"/>
</dbReference>
<dbReference type="EC" id="2.6.1.-" evidence="8"/>
<dbReference type="FunFam" id="3.40.640.10:FF:000033">
    <property type="entry name" value="Aspartate aminotransferase"/>
    <property type="match status" value="1"/>
</dbReference>
<dbReference type="EMBL" id="VCDI01000003">
    <property type="protein sequence ID" value="TLU72557.1"/>
    <property type="molecule type" value="Genomic_DNA"/>
</dbReference>